<dbReference type="GO" id="GO:0045893">
    <property type="term" value="P:positive regulation of DNA-templated transcription"/>
    <property type="evidence" value="ECO:0007669"/>
    <property type="project" value="UniProtKB-ARBA"/>
</dbReference>
<dbReference type="PANTHER" id="PTHR11849">
    <property type="entry name" value="ETS"/>
    <property type="match status" value="1"/>
</dbReference>
<keyword evidence="4 5" id="KW-0539">Nucleus</keyword>
<dbReference type="EMBL" id="NHOQ01002129">
    <property type="protein sequence ID" value="PWA19429.1"/>
    <property type="molecule type" value="Genomic_DNA"/>
</dbReference>
<dbReference type="GO" id="GO:0030154">
    <property type="term" value="P:cell differentiation"/>
    <property type="evidence" value="ECO:0007669"/>
    <property type="project" value="TreeGrafter"/>
</dbReference>
<gene>
    <name evidence="8" type="ORF">CCH79_00017177</name>
</gene>
<proteinExistence type="inferred from homology"/>
<dbReference type="InterPro" id="IPR006715">
    <property type="entry name" value="ETS_PEA3_N"/>
</dbReference>
<feature type="region of interest" description="Disordered" evidence="6">
    <location>
        <begin position="383"/>
        <end position="424"/>
    </location>
</feature>
<dbReference type="AlphaFoldDB" id="A0A315V7Y0"/>
<evidence type="ECO:0000256" key="2">
    <source>
        <dbReference type="ARBA" id="ARBA00022553"/>
    </source>
</evidence>
<dbReference type="Proteomes" id="UP000250572">
    <property type="component" value="Unassembled WGS sequence"/>
</dbReference>
<dbReference type="GO" id="GO:0000981">
    <property type="term" value="F:DNA-binding transcription factor activity, RNA polymerase II-specific"/>
    <property type="evidence" value="ECO:0007669"/>
    <property type="project" value="TreeGrafter"/>
</dbReference>
<evidence type="ECO:0000256" key="5">
    <source>
        <dbReference type="RuleBase" id="RU004019"/>
    </source>
</evidence>
<comment type="subcellular location">
    <subcellularLocation>
        <location evidence="5">Nucleus</location>
    </subcellularLocation>
</comment>
<evidence type="ECO:0000313" key="8">
    <source>
        <dbReference type="EMBL" id="PWA19429.1"/>
    </source>
</evidence>
<dbReference type="GO" id="GO:0043565">
    <property type="term" value="F:sequence-specific DNA binding"/>
    <property type="evidence" value="ECO:0007669"/>
    <property type="project" value="InterPro"/>
</dbReference>
<dbReference type="PANTHER" id="PTHR11849:SF196">
    <property type="entry name" value="ETS TRANSLOCATION VARIANT 1"/>
    <property type="match status" value="1"/>
</dbReference>
<evidence type="ECO:0000259" key="7">
    <source>
        <dbReference type="PROSITE" id="PS50061"/>
    </source>
</evidence>
<accession>A0A315V7Y0</accession>
<evidence type="ECO:0000256" key="6">
    <source>
        <dbReference type="SAM" id="MobiDB-lite"/>
    </source>
</evidence>
<feature type="compositionally biased region" description="Polar residues" evidence="6">
    <location>
        <begin position="105"/>
        <end position="115"/>
    </location>
</feature>
<keyword evidence="2" id="KW-0597">Phosphoprotein</keyword>
<dbReference type="STRING" id="33528.ENSGAFP00000025330"/>
<evidence type="ECO:0000256" key="3">
    <source>
        <dbReference type="ARBA" id="ARBA00023125"/>
    </source>
</evidence>
<dbReference type="PROSITE" id="PS00346">
    <property type="entry name" value="ETS_DOMAIN_2"/>
    <property type="match status" value="1"/>
</dbReference>
<dbReference type="InterPro" id="IPR000418">
    <property type="entry name" value="Ets_dom"/>
</dbReference>
<evidence type="ECO:0000256" key="1">
    <source>
        <dbReference type="ARBA" id="ARBA00005562"/>
    </source>
</evidence>
<protein>
    <recommendedName>
        <fullName evidence="7">ETS domain-containing protein</fullName>
    </recommendedName>
</protein>
<dbReference type="Pfam" id="PF00178">
    <property type="entry name" value="Ets"/>
    <property type="match status" value="2"/>
</dbReference>
<dbReference type="SMART" id="SM00413">
    <property type="entry name" value="ETS"/>
    <property type="match status" value="1"/>
</dbReference>
<comment type="caution">
    <text evidence="8">The sequence shown here is derived from an EMBL/GenBank/DDBJ whole genome shotgun (WGS) entry which is preliminary data.</text>
</comment>
<evidence type="ECO:0000256" key="4">
    <source>
        <dbReference type="ARBA" id="ARBA00023242"/>
    </source>
</evidence>
<evidence type="ECO:0000313" key="9">
    <source>
        <dbReference type="Proteomes" id="UP000250572"/>
    </source>
</evidence>
<keyword evidence="9" id="KW-1185">Reference proteome</keyword>
<dbReference type="PROSITE" id="PS50061">
    <property type="entry name" value="ETS_DOMAIN_3"/>
    <property type="match status" value="1"/>
</dbReference>
<dbReference type="PRINTS" id="PR00454">
    <property type="entry name" value="ETSDOMAIN"/>
</dbReference>
<reference evidence="8 9" key="1">
    <citation type="journal article" date="2018" name="G3 (Bethesda)">
        <title>A High-Quality Reference Genome for the Invasive Mosquitofish Gambusia affinis Using a Chicago Library.</title>
        <authorList>
            <person name="Hoffberg S.L."/>
            <person name="Troendle N.J."/>
            <person name="Glenn T.C."/>
            <person name="Mahmud O."/>
            <person name="Louha S."/>
            <person name="Chalopin D."/>
            <person name="Bennetzen J.L."/>
            <person name="Mauricio R."/>
        </authorList>
    </citation>
    <scope>NUCLEOTIDE SEQUENCE [LARGE SCALE GENOMIC DNA]</scope>
    <source>
        <strain evidence="8">NE01/NJP1002.9</strain>
        <tissue evidence="8">Muscle</tissue>
    </source>
</reference>
<dbReference type="Pfam" id="PF04621">
    <property type="entry name" value="ETS_PEA3_N"/>
    <property type="match status" value="1"/>
</dbReference>
<name>A0A315V7Y0_GAMAF</name>
<feature type="domain" description="ETS" evidence="7">
    <location>
        <begin position="548"/>
        <end position="660"/>
    </location>
</feature>
<comment type="similarity">
    <text evidence="1 5">Belongs to the ETS family.</text>
</comment>
<dbReference type="SUPFAM" id="SSF46785">
    <property type="entry name" value="Winged helix' DNA-binding domain"/>
    <property type="match status" value="2"/>
</dbReference>
<dbReference type="PROSITE" id="PS00345">
    <property type="entry name" value="ETS_DOMAIN_1"/>
    <property type="match status" value="1"/>
</dbReference>
<dbReference type="Gene3D" id="1.10.10.10">
    <property type="entry name" value="Winged helix-like DNA-binding domain superfamily/Winged helix DNA-binding domain"/>
    <property type="match status" value="1"/>
</dbReference>
<sequence>MASWCNSGPKRTEACWDLVSIVSLSYKKKPLRALSLTEWTIRRRLPARKTSTIATISVWTETWRISPNRKRRVPPKCLQIRSLARQHRHLHEGCLDDFPMHQKSKNSLPPVTTNGSERRRESRAALPPSYPEADQTERAWRINMSSLCSLDLSLQPSANPHVAASASLPHWNCHPTDSMDRFYDQQVPFMVPPSNSAADDLPNTRPLNDRKRKFVDTELAQDTEELFQDLSQLQEIWIAEAQVPDDEQFVPDFQSESLMFHGPPPTKIKRELTPTKDLSPCHQASSPMPYGEKCLYSYSACDGKPTPGFKPLTPPSTPISPCLPTSTALTQTPPPHCHTTNQTPAQRALQHPPNQQTVVGHSPPFAVPCVPLNQDANSFTPEHRFQRQMSEPCIPFPPSESQSRPQFLATPPSSTSLPRDGRPPYHRQMSEPLVAVPPQGFKQELIDPRYSEQGVPAMVPPRQASFHPMAIKQEPRDFCFDSEVPNCQSSFGRAGSFYQNPHDGYSYDRDPQLYFDDTCVVPERLEGKIKQEPSAYRDGPPYQRRGSLQLWQFLVTLLDDPANGHFIAWTGRGMEFKLIEPEEVGACFLPPCLPLYLPTPDSYLRVCLCPGGVCQVARRWGIQKNRPAMNYDKLSRSLRYYYEKGIMQKVAGERYVYKFVCDPEALFSMAFPDNQRPNLKVDVDGLPGLEDDTVPLTHYDDTAPYLLEAGEQCAAALPFPDGYGY</sequence>
<feature type="compositionally biased region" description="Polar residues" evidence="6">
    <location>
        <begin position="399"/>
        <end position="417"/>
    </location>
</feature>
<keyword evidence="3 5" id="KW-0238">DNA-binding</keyword>
<organism evidence="8 9">
    <name type="scientific">Gambusia affinis</name>
    <name type="common">Western mosquitofish</name>
    <name type="synonym">Heterandria affinis</name>
    <dbReference type="NCBI Taxonomy" id="33528"/>
    <lineage>
        <taxon>Eukaryota</taxon>
        <taxon>Metazoa</taxon>
        <taxon>Chordata</taxon>
        <taxon>Craniata</taxon>
        <taxon>Vertebrata</taxon>
        <taxon>Euteleostomi</taxon>
        <taxon>Actinopterygii</taxon>
        <taxon>Neopterygii</taxon>
        <taxon>Teleostei</taxon>
        <taxon>Neoteleostei</taxon>
        <taxon>Acanthomorphata</taxon>
        <taxon>Ovalentaria</taxon>
        <taxon>Atherinomorphae</taxon>
        <taxon>Cyprinodontiformes</taxon>
        <taxon>Poeciliidae</taxon>
        <taxon>Poeciliinae</taxon>
        <taxon>Gambusia</taxon>
    </lineage>
</organism>
<dbReference type="InterPro" id="IPR046328">
    <property type="entry name" value="ETS_fam"/>
</dbReference>
<feature type="region of interest" description="Disordered" evidence="6">
    <location>
        <begin position="96"/>
        <end position="134"/>
    </location>
</feature>
<dbReference type="InterPro" id="IPR036388">
    <property type="entry name" value="WH-like_DNA-bd_sf"/>
</dbReference>
<dbReference type="InterPro" id="IPR036390">
    <property type="entry name" value="WH_DNA-bd_sf"/>
</dbReference>
<dbReference type="GO" id="GO:0005634">
    <property type="term" value="C:nucleus"/>
    <property type="evidence" value="ECO:0007669"/>
    <property type="project" value="UniProtKB-SubCell"/>
</dbReference>